<dbReference type="InterPro" id="IPR036291">
    <property type="entry name" value="NAD(P)-bd_dom_sf"/>
</dbReference>
<dbReference type="SUPFAM" id="SSF51735">
    <property type="entry name" value="NAD(P)-binding Rossmann-fold domains"/>
    <property type="match status" value="1"/>
</dbReference>
<keyword evidence="4" id="KW-1185">Reference proteome</keyword>
<organism evidence="2">
    <name type="scientific">Neobacillus citreus</name>
    <dbReference type="NCBI Taxonomy" id="2833578"/>
    <lineage>
        <taxon>Bacteria</taxon>
        <taxon>Bacillati</taxon>
        <taxon>Bacillota</taxon>
        <taxon>Bacilli</taxon>
        <taxon>Bacillales</taxon>
        <taxon>Bacillaceae</taxon>
        <taxon>Neobacillus</taxon>
    </lineage>
</organism>
<dbReference type="EMBL" id="JAGYPE010000004">
    <property type="protein sequence ID" value="MBS4184347.1"/>
    <property type="molecule type" value="Genomic_DNA"/>
</dbReference>
<evidence type="ECO:0000313" key="2">
    <source>
        <dbReference type="EMBL" id="MBS4184347.1"/>
    </source>
</evidence>
<dbReference type="PANTHER" id="PTHR43245:SF13">
    <property type="entry name" value="UDP-D-APIOSE_UDP-D-XYLOSE SYNTHASE 2"/>
    <property type="match status" value="1"/>
</dbReference>
<dbReference type="Pfam" id="PF01370">
    <property type="entry name" value="Epimerase"/>
    <property type="match status" value="1"/>
</dbReference>
<evidence type="ECO:0000313" key="4">
    <source>
        <dbReference type="Proteomes" id="UP000677265"/>
    </source>
</evidence>
<dbReference type="PANTHER" id="PTHR43245">
    <property type="entry name" value="BIFUNCTIONAL POLYMYXIN RESISTANCE PROTEIN ARNA"/>
    <property type="match status" value="1"/>
</dbReference>
<evidence type="ECO:0000313" key="3">
    <source>
        <dbReference type="EMBL" id="MCH6268414.1"/>
    </source>
</evidence>
<proteinExistence type="predicted"/>
<sequence length="301" mass="34233">MKRILVTGANGWIGSHVIKKLIEKDFEVHAVSRKFVNTPMKKCKWHRADLLILKETRNLIENIKPTHLLHFAWEATPGEYWRSLNNYLWVQASIELLYNFAKYGGKRAVFAGTCAEYDWSYGYLSENITPCSNKPPYASAKNALQSLVRSFSESVGLSSAWGRIFFLYGPKEHRSRLVPTVINSLINNKQALCTHGEQYRDFLHVEDASEAFVSLLESDAQGPVNIASGHSIQVKEMISRIADKLGKSELVKLGAIPFPDTEPLFIGANTKLLKDEIKWSPKIDLDRGLERTIAWWRKNQV</sequence>
<accession>A0A942T1H4</accession>
<dbReference type="Gene3D" id="3.40.50.720">
    <property type="entry name" value="NAD(P)-binding Rossmann-like Domain"/>
    <property type="match status" value="1"/>
</dbReference>
<reference evidence="2" key="1">
    <citation type="submission" date="2021-05" db="EMBL/GenBank/DDBJ databases">
        <title>Novel Bacillus species.</title>
        <authorList>
            <person name="Liu G."/>
        </authorList>
    </citation>
    <scope>NUCLEOTIDE SEQUENCE</scope>
    <source>
        <strain evidence="2 4">FJAT-50051</strain>
    </source>
</reference>
<dbReference type="RefSeq" id="WP_213144233.1">
    <property type="nucleotide sequence ID" value="NZ_JAGYPE020000056.1"/>
</dbReference>
<dbReference type="Gene3D" id="3.90.25.10">
    <property type="entry name" value="UDP-galactose 4-epimerase, domain 1"/>
    <property type="match status" value="1"/>
</dbReference>
<dbReference type="AlphaFoldDB" id="A0A942T1H4"/>
<feature type="domain" description="NAD-dependent epimerase/dehydratase" evidence="1">
    <location>
        <begin position="4"/>
        <end position="226"/>
    </location>
</feature>
<evidence type="ECO:0000259" key="1">
    <source>
        <dbReference type="Pfam" id="PF01370"/>
    </source>
</evidence>
<gene>
    <name evidence="3" type="ORF">KHB02_023040</name>
    <name evidence="2" type="ORF">KHB02_23405</name>
</gene>
<dbReference type="InterPro" id="IPR050177">
    <property type="entry name" value="Lipid_A_modif_metabolic_enz"/>
</dbReference>
<dbReference type="EMBL" id="JAGYPE020000056">
    <property type="protein sequence ID" value="MCH6268414.1"/>
    <property type="molecule type" value="Genomic_DNA"/>
</dbReference>
<dbReference type="Proteomes" id="UP000677265">
    <property type="component" value="Unassembled WGS sequence"/>
</dbReference>
<comment type="caution">
    <text evidence="2">The sequence shown here is derived from an EMBL/GenBank/DDBJ whole genome shotgun (WGS) entry which is preliminary data.</text>
</comment>
<dbReference type="InterPro" id="IPR001509">
    <property type="entry name" value="Epimerase_deHydtase"/>
</dbReference>
<name>A0A942T1H4_9BACI</name>
<protein>
    <submittedName>
        <fullName evidence="2">NAD(P)-dependent oxidoreductase</fullName>
    </submittedName>
</protein>